<keyword evidence="1" id="KW-0472">Membrane</keyword>
<evidence type="ECO:0000256" key="1">
    <source>
        <dbReference type="SAM" id="Phobius"/>
    </source>
</evidence>
<evidence type="ECO:0000313" key="3">
    <source>
        <dbReference type="Proteomes" id="UP000031561"/>
    </source>
</evidence>
<dbReference type="Proteomes" id="UP000031561">
    <property type="component" value="Unassembled WGS sequence"/>
</dbReference>
<dbReference type="AlphaFoldDB" id="A0ABD4T0G6"/>
<keyword evidence="1" id="KW-1133">Transmembrane helix</keyword>
<proteinExistence type="predicted"/>
<feature type="transmembrane region" description="Helical" evidence="1">
    <location>
        <begin position="87"/>
        <end position="109"/>
    </location>
</feature>
<feature type="transmembrane region" description="Helical" evidence="1">
    <location>
        <begin position="54"/>
        <end position="75"/>
    </location>
</feature>
<name>A0ABD4T0G6_9CYAN</name>
<comment type="caution">
    <text evidence="2">The sequence shown here is derived from an EMBL/GenBank/DDBJ whole genome shotgun (WGS) entry which is preliminary data.</text>
</comment>
<accession>A0ABD4T0G6</accession>
<organism evidence="2 3">
    <name type="scientific">Lyngbya confervoides BDU141951</name>
    <dbReference type="NCBI Taxonomy" id="1574623"/>
    <lineage>
        <taxon>Bacteria</taxon>
        <taxon>Bacillati</taxon>
        <taxon>Cyanobacteriota</taxon>
        <taxon>Cyanophyceae</taxon>
        <taxon>Oscillatoriophycideae</taxon>
        <taxon>Oscillatoriales</taxon>
        <taxon>Microcoleaceae</taxon>
        <taxon>Lyngbya</taxon>
    </lineage>
</organism>
<evidence type="ECO:0000313" key="2">
    <source>
        <dbReference type="EMBL" id="MCM1982149.1"/>
    </source>
</evidence>
<protein>
    <recommendedName>
        <fullName evidence="4">TrbC/VIRB2 family protein</fullName>
    </recommendedName>
</protein>
<reference evidence="2 3" key="1">
    <citation type="journal article" date="2015" name="Genome Announc.">
        <title>Draft Genome Sequence of Filamentous Marine Cyanobacterium Lyngbya confervoides Strain BDU141951.</title>
        <authorList>
            <person name="Chandrababunaidu M.M."/>
            <person name="Sen D."/>
            <person name="Tripathy S."/>
        </authorList>
    </citation>
    <scope>NUCLEOTIDE SEQUENCE [LARGE SCALE GENOMIC DNA]</scope>
    <source>
        <strain evidence="2 3">BDU141951</strain>
    </source>
</reference>
<keyword evidence="1" id="KW-0812">Transmembrane</keyword>
<keyword evidence="3" id="KW-1185">Reference proteome</keyword>
<evidence type="ECO:0008006" key="4">
    <source>
        <dbReference type="Google" id="ProtNLM"/>
    </source>
</evidence>
<dbReference type="RefSeq" id="WP_166283942.1">
    <property type="nucleotide sequence ID" value="NZ_JTHE03000031.1"/>
</dbReference>
<gene>
    <name evidence="2" type="ORF">QQ91_0004800</name>
</gene>
<dbReference type="EMBL" id="JTHE03000031">
    <property type="protein sequence ID" value="MCM1982149.1"/>
    <property type="molecule type" value="Genomic_DNA"/>
</dbReference>
<sequence>MLKLQRFAIASLLSGLAVILFQPTAKALILDTTTAVVRYCILQDLAGLGGVVDAFFWGIRVLFVLVVVGIIYILWSKRDDNENLQNWMRILGSLIVGAGLIGAFEAYFLGSANAAQSSCAASNSSPSAPSGVPPVPGQ</sequence>